<dbReference type="InterPro" id="IPR036249">
    <property type="entry name" value="Thioredoxin-like_sf"/>
</dbReference>
<dbReference type="InterPro" id="IPR054416">
    <property type="entry name" value="GST_UstS-like_C"/>
</dbReference>
<proteinExistence type="predicted"/>
<dbReference type="Proteomes" id="UP000815677">
    <property type="component" value="Unassembled WGS sequence"/>
</dbReference>
<dbReference type="Pfam" id="PF13409">
    <property type="entry name" value="GST_N_2"/>
    <property type="match status" value="1"/>
</dbReference>
<dbReference type="InterPro" id="IPR036282">
    <property type="entry name" value="Glutathione-S-Trfase_C_sf"/>
</dbReference>
<name>A0ABQ0LHM4_MYCCL</name>
<dbReference type="Pfam" id="PF22041">
    <property type="entry name" value="GST_C_7"/>
    <property type="match status" value="1"/>
</dbReference>
<accession>A0ABQ0LHM4</accession>
<keyword evidence="3" id="KW-1185">Reference proteome</keyword>
<dbReference type="EMBL" id="DF846523">
    <property type="protein sequence ID" value="GAT50608.1"/>
    <property type="molecule type" value="Genomic_DNA"/>
</dbReference>
<dbReference type="SUPFAM" id="SSF47616">
    <property type="entry name" value="GST C-terminal domain-like"/>
    <property type="match status" value="1"/>
</dbReference>
<dbReference type="PROSITE" id="PS50404">
    <property type="entry name" value="GST_NTER"/>
    <property type="match status" value="1"/>
</dbReference>
<gene>
    <name evidence="2" type="ORF">MCHLO_07830</name>
</gene>
<sequence>MQPIVFYDIPCKIAGATWSPNTWRIRYALNYKQLPYTTVWIEYPDIAALYTETLKIPPCSTRRDGSPYYCLPVIHDPNTGTTISDSPIIAAYLDKTYPDPERALFPPNTHTLQKAFRSAYDEITGPMAPFVIPKVADILRAPSEVYFVETRSKSFGKPLREVFPTGEEYTEKWEKTKNAFGKIDAWYCAEESGGPFVAGRNPTFADFVIGGEMQWTRVAFGEDSKEWKEWASWHGGRWAKLIEDLKPYEGEDQV</sequence>
<dbReference type="SUPFAM" id="SSF52833">
    <property type="entry name" value="Thioredoxin-like"/>
    <property type="match status" value="1"/>
</dbReference>
<dbReference type="InterPro" id="IPR004045">
    <property type="entry name" value="Glutathione_S-Trfase_N"/>
</dbReference>
<protein>
    <recommendedName>
        <fullName evidence="1">GST N-terminal domain-containing protein</fullName>
    </recommendedName>
</protein>
<feature type="domain" description="GST N-terminal" evidence="1">
    <location>
        <begin position="9"/>
        <end position="101"/>
    </location>
</feature>
<organism evidence="2 3">
    <name type="scientific">Mycena chlorophos</name>
    <name type="common">Agaric fungus</name>
    <name type="synonym">Agaricus chlorophos</name>
    <dbReference type="NCBI Taxonomy" id="658473"/>
    <lineage>
        <taxon>Eukaryota</taxon>
        <taxon>Fungi</taxon>
        <taxon>Dikarya</taxon>
        <taxon>Basidiomycota</taxon>
        <taxon>Agaricomycotina</taxon>
        <taxon>Agaricomycetes</taxon>
        <taxon>Agaricomycetidae</taxon>
        <taxon>Agaricales</taxon>
        <taxon>Marasmiineae</taxon>
        <taxon>Mycenaceae</taxon>
        <taxon>Mycena</taxon>
    </lineage>
</organism>
<dbReference type="Gene3D" id="1.20.1050.10">
    <property type="match status" value="1"/>
</dbReference>
<dbReference type="Gene3D" id="3.40.30.10">
    <property type="entry name" value="Glutaredoxin"/>
    <property type="match status" value="1"/>
</dbReference>
<reference evidence="2" key="1">
    <citation type="submission" date="2014-09" db="EMBL/GenBank/DDBJ databases">
        <title>Genome sequence of the luminous mushroom Mycena chlorophos for searching fungal bioluminescence genes.</title>
        <authorList>
            <person name="Tanaka Y."/>
            <person name="Kasuga D."/>
            <person name="Oba Y."/>
            <person name="Hase S."/>
            <person name="Sato K."/>
            <person name="Oba Y."/>
            <person name="Sakakibara Y."/>
        </authorList>
    </citation>
    <scope>NUCLEOTIDE SEQUENCE</scope>
</reference>
<evidence type="ECO:0000259" key="1">
    <source>
        <dbReference type="PROSITE" id="PS50404"/>
    </source>
</evidence>
<evidence type="ECO:0000313" key="2">
    <source>
        <dbReference type="EMBL" id="GAT50608.1"/>
    </source>
</evidence>
<evidence type="ECO:0000313" key="3">
    <source>
        <dbReference type="Proteomes" id="UP000815677"/>
    </source>
</evidence>